<name>A0AA88YHG1_PINIB</name>
<keyword evidence="2" id="KW-1185">Reference proteome</keyword>
<accession>A0AA88YHG1</accession>
<gene>
    <name evidence="1" type="ORF">FSP39_002509</name>
</gene>
<proteinExistence type="predicted"/>
<dbReference type="PRINTS" id="PR01345">
    <property type="entry name" value="CERVTRCPTASE"/>
</dbReference>
<evidence type="ECO:0008006" key="3">
    <source>
        <dbReference type="Google" id="ProtNLM"/>
    </source>
</evidence>
<protein>
    <recommendedName>
        <fullName evidence="3">Endonuclease/reverse transcript</fullName>
    </recommendedName>
</protein>
<dbReference type="AlphaFoldDB" id="A0AA88YHG1"/>
<sequence>MDFHPDKCSILRVHRKKDPLMYNYHLKGHTLASEQHTKYLGVIISQDLTWTNHVNSMVKKANSVLGFLRRNLRISNEQTKVAAYKTLVRPHLEYCCTIWNPHTKELRNRVEMVQRRAARFTTRRYRNTSSVSEMLDHLNWETLESRRIKSALTLFYKVVNDLVDIPASTYLTPGSSRTRSAHSYKFRQFQCSINSFKYSFFPSTVITWNSLPASIAEAPDLVSFKQGLSSLSF</sequence>
<comment type="caution">
    <text evidence="1">The sequence shown here is derived from an EMBL/GenBank/DDBJ whole genome shotgun (WGS) entry which is preliminary data.</text>
</comment>
<evidence type="ECO:0000313" key="2">
    <source>
        <dbReference type="Proteomes" id="UP001186944"/>
    </source>
</evidence>
<organism evidence="1 2">
    <name type="scientific">Pinctada imbricata</name>
    <name type="common">Atlantic pearl-oyster</name>
    <name type="synonym">Pinctada martensii</name>
    <dbReference type="NCBI Taxonomy" id="66713"/>
    <lineage>
        <taxon>Eukaryota</taxon>
        <taxon>Metazoa</taxon>
        <taxon>Spiralia</taxon>
        <taxon>Lophotrochozoa</taxon>
        <taxon>Mollusca</taxon>
        <taxon>Bivalvia</taxon>
        <taxon>Autobranchia</taxon>
        <taxon>Pteriomorphia</taxon>
        <taxon>Pterioida</taxon>
        <taxon>Pterioidea</taxon>
        <taxon>Pteriidae</taxon>
        <taxon>Pinctada</taxon>
    </lineage>
</organism>
<dbReference type="Proteomes" id="UP001186944">
    <property type="component" value="Unassembled WGS sequence"/>
</dbReference>
<dbReference type="PANTHER" id="PTHR33332">
    <property type="entry name" value="REVERSE TRANSCRIPTASE DOMAIN-CONTAINING PROTEIN"/>
    <property type="match status" value="1"/>
</dbReference>
<dbReference type="EMBL" id="VSWD01000003">
    <property type="protein sequence ID" value="KAK3105643.1"/>
    <property type="molecule type" value="Genomic_DNA"/>
</dbReference>
<reference evidence="1" key="1">
    <citation type="submission" date="2019-08" db="EMBL/GenBank/DDBJ databases">
        <title>The improved chromosome-level genome for the pearl oyster Pinctada fucata martensii using PacBio sequencing and Hi-C.</title>
        <authorList>
            <person name="Zheng Z."/>
        </authorList>
    </citation>
    <scope>NUCLEOTIDE SEQUENCE</scope>
    <source>
        <strain evidence="1">ZZ-2019</strain>
        <tissue evidence="1">Adductor muscle</tissue>
    </source>
</reference>
<evidence type="ECO:0000313" key="1">
    <source>
        <dbReference type="EMBL" id="KAK3105643.1"/>
    </source>
</evidence>